<evidence type="ECO:0000313" key="3">
    <source>
        <dbReference type="Proteomes" id="UP000198983"/>
    </source>
</evidence>
<organism evidence="2 3">
    <name type="scientific">Actinopolymorpha singaporensis</name>
    <dbReference type="NCBI Taxonomy" id="117157"/>
    <lineage>
        <taxon>Bacteria</taxon>
        <taxon>Bacillati</taxon>
        <taxon>Actinomycetota</taxon>
        <taxon>Actinomycetes</taxon>
        <taxon>Propionibacteriales</taxon>
        <taxon>Actinopolymorphaceae</taxon>
        <taxon>Actinopolymorpha</taxon>
    </lineage>
</organism>
<dbReference type="AlphaFoldDB" id="A0A1H1P436"/>
<sequence>MQGELKEETTVPRQILVTGGTGLLGRQVVGRLVDAGAQVRVMSRRARPAGDSSPYAWATADLRSGAGVTEAVAGVDAVVHCATAFGRQAEVQLVRTLVDAAGRGGSPHLLYTSIVGVDRVPLPYYKGKFAAEQVVQQSGLPHTVLRATQFHDLLRAVFAAAARVPVMPVPGIRFQPVDAGEVADRLASLAVGEPVGRAPDIGGPEVRDARELAGAYLRASGRRRRILPIRLPGKTFRAYHAGAHLAPDHAAGKVTFEDYLAGYSDLRGGSYRAPR</sequence>
<reference evidence="2 3" key="1">
    <citation type="submission" date="2016-10" db="EMBL/GenBank/DDBJ databases">
        <authorList>
            <person name="de Groot N.N."/>
        </authorList>
    </citation>
    <scope>NUCLEOTIDE SEQUENCE [LARGE SCALE GENOMIC DNA]</scope>
    <source>
        <strain evidence="2 3">DSM 22024</strain>
    </source>
</reference>
<dbReference type="OrthoDB" id="9771302at2"/>
<dbReference type="PANTHER" id="PTHR12126:SF11">
    <property type="entry name" value="NADH DEHYDROGENASE [UBIQUINONE] 1 ALPHA SUBCOMPLEX SUBUNIT 9, MITOCHONDRIAL"/>
    <property type="match status" value="1"/>
</dbReference>
<dbReference type="Pfam" id="PF13460">
    <property type="entry name" value="NAD_binding_10"/>
    <property type="match status" value="1"/>
</dbReference>
<dbReference type="PANTHER" id="PTHR12126">
    <property type="entry name" value="NADH-UBIQUINONE OXIDOREDUCTASE 39 KDA SUBUNIT-RELATED"/>
    <property type="match status" value="1"/>
</dbReference>
<evidence type="ECO:0000259" key="1">
    <source>
        <dbReference type="Pfam" id="PF13460"/>
    </source>
</evidence>
<dbReference type="Proteomes" id="UP000198983">
    <property type="component" value="Chromosome I"/>
</dbReference>
<dbReference type="EMBL" id="LT629732">
    <property type="protein sequence ID" value="SDS05954.1"/>
    <property type="molecule type" value="Genomic_DNA"/>
</dbReference>
<feature type="domain" description="NAD(P)-binding" evidence="1">
    <location>
        <begin position="19"/>
        <end position="152"/>
    </location>
</feature>
<protein>
    <submittedName>
        <fullName evidence="2">Uncharacterized conserved protein YbjT, contains NAD(P)-binding and DUF2867 domains</fullName>
    </submittedName>
</protein>
<proteinExistence type="predicted"/>
<accession>A0A1H1P436</accession>
<evidence type="ECO:0000313" key="2">
    <source>
        <dbReference type="EMBL" id="SDS05954.1"/>
    </source>
</evidence>
<dbReference type="Gene3D" id="3.40.50.720">
    <property type="entry name" value="NAD(P)-binding Rossmann-like Domain"/>
    <property type="match status" value="1"/>
</dbReference>
<dbReference type="GO" id="GO:0044877">
    <property type="term" value="F:protein-containing complex binding"/>
    <property type="evidence" value="ECO:0007669"/>
    <property type="project" value="TreeGrafter"/>
</dbReference>
<keyword evidence="3" id="KW-1185">Reference proteome</keyword>
<gene>
    <name evidence="2" type="ORF">SAMN04489717_1481</name>
</gene>
<name>A0A1H1P436_9ACTN</name>
<dbReference type="InterPro" id="IPR051207">
    <property type="entry name" value="ComplexI_NDUFA9_subunit"/>
</dbReference>
<dbReference type="SUPFAM" id="SSF51735">
    <property type="entry name" value="NAD(P)-binding Rossmann-fold domains"/>
    <property type="match status" value="1"/>
</dbReference>
<dbReference type="STRING" id="117157.SAMN04489717_1481"/>
<dbReference type="InterPro" id="IPR016040">
    <property type="entry name" value="NAD(P)-bd_dom"/>
</dbReference>
<dbReference type="InterPro" id="IPR036291">
    <property type="entry name" value="NAD(P)-bd_dom_sf"/>
</dbReference>